<protein>
    <submittedName>
        <fullName evidence="1">Uncharacterized protein</fullName>
    </submittedName>
</protein>
<name>A0A653BV78_CALMS</name>
<sequence>MREDSITTTMGNTLRHTTITYQNLILSNTAYRILILATTSTSGRPKTNRGSCEEATAFWSQMVPPES</sequence>
<reference evidence="1 2" key="1">
    <citation type="submission" date="2019-01" db="EMBL/GenBank/DDBJ databases">
        <authorList>
            <person name="Sayadi A."/>
        </authorList>
    </citation>
    <scope>NUCLEOTIDE SEQUENCE [LARGE SCALE GENOMIC DNA]</scope>
</reference>
<gene>
    <name evidence="1" type="ORF">CALMAC_LOCUS3818</name>
</gene>
<evidence type="ECO:0000313" key="1">
    <source>
        <dbReference type="EMBL" id="VEN39196.1"/>
    </source>
</evidence>
<organism evidence="1 2">
    <name type="scientific">Callosobruchus maculatus</name>
    <name type="common">Southern cowpea weevil</name>
    <name type="synonym">Pulse bruchid</name>
    <dbReference type="NCBI Taxonomy" id="64391"/>
    <lineage>
        <taxon>Eukaryota</taxon>
        <taxon>Metazoa</taxon>
        <taxon>Ecdysozoa</taxon>
        <taxon>Arthropoda</taxon>
        <taxon>Hexapoda</taxon>
        <taxon>Insecta</taxon>
        <taxon>Pterygota</taxon>
        <taxon>Neoptera</taxon>
        <taxon>Endopterygota</taxon>
        <taxon>Coleoptera</taxon>
        <taxon>Polyphaga</taxon>
        <taxon>Cucujiformia</taxon>
        <taxon>Chrysomeloidea</taxon>
        <taxon>Chrysomelidae</taxon>
        <taxon>Bruchinae</taxon>
        <taxon>Bruchini</taxon>
        <taxon>Callosobruchus</taxon>
    </lineage>
</organism>
<keyword evidence="2" id="KW-1185">Reference proteome</keyword>
<dbReference type="EMBL" id="CAACVG010005353">
    <property type="protein sequence ID" value="VEN39196.1"/>
    <property type="molecule type" value="Genomic_DNA"/>
</dbReference>
<accession>A0A653BV78</accession>
<dbReference type="Proteomes" id="UP000410492">
    <property type="component" value="Unassembled WGS sequence"/>
</dbReference>
<evidence type="ECO:0000313" key="2">
    <source>
        <dbReference type="Proteomes" id="UP000410492"/>
    </source>
</evidence>
<proteinExistence type="predicted"/>
<dbReference type="AlphaFoldDB" id="A0A653BV78"/>